<dbReference type="FunFam" id="3.60.110.10:FF:000002">
    <property type="entry name" value="Nitrilase family member 2"/>
    <property type="match status" value="1"/>
</dbReference>
<dbReference type="GO" id="GO:0050152">
    <property type="term" value="F:omega-amidase activity"/>
    <property type="evidence" value="ECO:0007669"/>
    <property type="project" value="UniProtKB-EC"/>
</dbReference>
<dbReference type="GO" id="GO:0006107">
    <property type="term" value="P:oxaloacetate metabolic process"/>
    <property type="evidence" value="ECO:0007669"/>
    <property type="project" value="TreeGrafter"/>
</dbReference>
<dbReference type="PANTHER" id="PTHR23088:SF30">
    <property type="entry name" value="OMEGA-AMIDASE NIT2"/>
    <property type="match status" value="1"/>
</dbReference>
<feature type="domain" description="CN hydrolase" evidence="7">
    <location>
        <begin position="8"/>
        <end position="268"/>
    </location>
</feature>
<sequence length="296" mass="33316">MSGESKYLRVALLQLKVGKNKEENVSRAIAKIRSVVTDHGPKSSTWTSKNKNFLAILPECFNSPYGVKYFNEYAETVPDGYTSQELAKIAKELGIYLIAGSIPERESAGSSKLFNTCTIWSPEGSLIDKYRKMHLFDIDIPGQIRFQESETLSPGNNLVTFTIDEAKIGLGICYDMRFEELARLYRLNGCNFLVYPGAFNMTTGPLHWTGLQCGRATDTQSYVATVSPARVEGSDYVAYGHSSIIDPWGKILVDAEAEENTVVRDLDFAECEKVREQIPIFKQRREDIYRTVKVTF</sequence>
<dbReference type="GO" id="GO:0006541">
    <property type="term" value="P:glutamine metabolic process"/>
    <property type="evidence" value="ECO:0007669"/>
    <property type="project" value="TreeGrafter"/>
</dbReference>
<evidence type="ECO:0000256" key="1">
    <source>
        <dbReference type="ARBA" id="ARBA00010613"/>
    </source>
</evidence>
<evidence type="ECO:0000256" key="3">
    <source>
        <dbReference type="ARBA" id="ARBA00036637"/>
    </source>
</evidence>
<dbReference type="CDD" id="cd07572">
    <property type="entry name" value="nit"/>
    <property type="match status" value="1"/>
</dbReference>
<evidence type="ECO:0000259" key="7">
    <source>
        <dbReference type="PROSITE" id="PS50263"/>
    </source>
</evidence>
<dbReference type="EMBL" id="GITU01001316">
    <property type="protein sequence ID" value="MBC1170019.1"/>
    <property type="molecule type" value="Transcribed_RNA"/>
</dbReference>
<dbReference type="InterPro" id="IPR036526">
    <property type="entry name" value="C-N_Hydrolase_sf"/>
</dbReference>
<dbReference type="GO" id="GO:0006528">
    <property type="term" value="P:asparagine metabolic process"/>
    <property type="evidence" value="ECO:0007669"/>
    <property type="project" value="TreeGrafter"/>
</dbReference>
<evidence type="ECO:0000256" key="5">
    <source>
        <dbReference type="ARBA" id="ARBA00041576"/>
    </source>
</evidence>
<dbReference type="PROSITE" id="PS50263">
    <property type="entry name" value="CN_HYDROLASE"/>
    <property type="match status" value="1"/>
</dbReference>
<dbReference type="PANTHER" id="PTHR23088">
    <property type="entry name" value="NITRILASE-RELATED"/>
    <property type="match status" value="1"/>
</dbReference>
<dbReference type="InterPro" id="IPR003010">
    <property type="entry name" value="C-N_Hydrolase"/>
</dbReference>
<proteinExistence type="inferred from homology"/>
<keyword evidence="2 8" id="KW-0378">Hydrolase</keyword>
<accession>A0A7G3ACQ1</accession>
<evidence type="ECO:0000256" key="6">
    <source>
        <dbReference type="ARBA" id="ARBA00048745"/>
    </source>
</evidence>
<comment type="similarity">
    <text evidence="1">Belongs to the carbon-nitrogen hydrolase superfamily. NIT1/NIT2 family.</text>
</comment>
<dbReference type="VEuPathDB" id="VectorBase:LLONM1_005207"/>
<evidence type="ECO:0000256" key="2">
    <source>
        <dbReference type="ARBA" id="ARBA00022801"/>
    </source>
</evidence>
<comment type="catalytic activity">
    <reaction evidence="3">
        <text>2-oxoglutaramate + H2O = 2-oxoglutarate + NH4(+)</text>
        <dbReference type="Rhea" id="RHEA:32963"/>
        <dbReference type="ChEBI" id="CHEBI:15377"/>
        <dbReference type="ChEBI" id="CHEBI:16769"/>
        <dbReference type="ChEBI" id="CHEBI:16810"/>
        <dbReference type="ChEBI" id="CHEBI:28938"/>
        <dbReference type="EC" id="3.5.1.3"/>
    </reaction>
    <physiologicalReaction direction="left-to-right" evidence="3">
        <dbReference type="Rhea" id="RHEA:32964"/>
    </physiologicalReaction>
</comment>
<name>A0A7G3ACQ1_LUTLO</name>
<dbReference type="AlphaFoldDB" id="A0A7G3ACQ1"/>
<dbReference type="Pfam" id="PF00795">
    <property type="entry name" value="CN_hydrolase"/>
    <property type="match status" value="1"/>
</dbReference>
<dbReference type="EC" id="3.5.1.3" evidence="4"/>
<protein>
    <recommendedName>
        <fullName evidence="4">omega-amidase</fullName>
        <ecNumber evidence="4">3.5.1.3</ecNumber>
    </recommendedName>
    <alternativeName>
        <fullName evidence="5">Nitrilase homolog 2</fullName>
    </alternativeName>
</protein>
<organism evidence="8">
    <name type="scientific">Lutzomyia longipalpis</name>
    <name type="common">Sand fly</name>
    <dbReference type="NCBI Taxonomy" id="7200"/>
    <lineage>
        <taxon>Eukaryota</taxon>
        <taxon>Metazoa</taxon>
        <taxon>Ecdysozoa</taxon>
        <taxon>Arthropoda</taxon>
        <taxon>Hexapoda</taxon>
        <taxon>Insecta</taxon>
        <taxon>Pterygota</taxon>
        <taxon>Neoptera</taxon>
        <taxon>Endopterygota</taxon>
        <taxon>Diptera</taxon>
        <taxon>Nematocera</taxon>
        <taxon>Psychodoidea</taxon>
        <taxon>Psychodidae</taxon>
        <taxon>Lutzomyia</taxon>
        <taxon>Lutzomyia</taxon>
    </lineage>
</organism>
<reference evidence="8" key="1">
    <citation type="journal article" date="2020" name="BMC">
        <title>Leishmania infection induces a limited differential gene expression in the sand fly midgut.</title>
        <authorList>
            <person name="Coutinho-Abreu I.V."/>
            <person name="Serafim T.D."/>
            <person name="Meneses C."/>
            <person name="Kamhawi S."/>
            <person name="Oliveira F."/>
            <person name="Valenzuela J.G."/>
        </authorList>
    </citation>
    <scope>NUCLEOTIDE SEQUENCE</scope>
    <source>
        <strain evidence="8">Jacobina</strain>
        <tissue evidence="8">Midgut</tissue>
    </source>
</reference>
<dbReference type="SUPFAM" id="SSF56317">
    <property type="entry name" value="Carbon-nitrogen hydrolase"/>
    <property type="match status" value="1"/>
</dbReference>
<dbReference type="Gene3D" id="3.60.110.10">
    <property type="entry name" value="Carbon-nitrogen hydrolase"/>
    <property type="match status" value="1"/>
</dbReference>
<evidence type="ECO:0000313" key="8">
    <source>
        <dbReference type="EMBL" id="MBC1170019.1"/>
    </source>
</evidence>
<dbReference type="GO" id="GO:0005739">
    <property type="term" value="C:mitochondrion"/>
    <property type="evidence" value="ECO:0007669"/>
    <property type="project" value="TreeGrafter"/>
</dbReference>
<comment type="catalytic activity">
    <reaction evidence="6">
        <text>2-oxosuccinamate + H2O = oxaloacetate + NH4(+)</text>
        <dbReference type="Rhea" id="RHEA:59412"/>
        <dbReference type="ChEBI" id="CHEBI:15377"/>
        <dbReference type="ChEBI" id="CHEBI:16452"/>
        <dbReference type="ChEBI" id="CHEBI:28938"/>
        <dbReference type="ChEBI" id="CHEBI:57735"/>
        <dbReference type="EC" id="3.5.1.3"/>
    </reaction>
    <physiologicalReaction direction="left-to-right" evidence="6">
        <dbReference type="Rhea" id="RHEA:59413"/>
    </physiologicalReaction>
</comment>
<evidence type="ECO:0000256" key="4">
    <source>
        <dbReference type="ARBA" id="ARBA00039118"/>
    </source>
</evidence>
<dbReference type="InterPro" id="IPR045254">
    <property type="entry name" value="Nit1/2_C-N_Hydrolase"/>
</dbReference>